<dbReference type="OrthoDB" id="10459688at2759"/>
<dbReference type="Gene3D" id="2.130.10.10">
    <property type="entry name" value="YVTN repeat-like/Quinoprotein amine dehydrogenase"/>
    <property type="match status" value="1"/>
</dbReference>
<evidence type="ECO:0000313" key="2">
    <source>
        <dbReference type="Proteomes" id="UP000008076"/>
    </source>
</evidence>
<evidence type="ECO:0000313" key="1">
    <source>
        <dbReference type="EMBL" id="EDR26540.1"/>
    </source>
</evidence>
<dbReference type="EMBL" id="DS549145">
    <property type="protein sequence ID" value="EDR26540.1"/>
    <property type="molecule type" value="Genomic_DNA"/>
</dbReference>
<organism evidence="2">
    <name type="scientific">Entamoeba dispar (strain ATCC PRA-260 / SAW760)</name>
    <dbReference type="NCBI Taxonomy" id="370354"/>
    <lineage>
        <taxon>Eukaryota</taxon>
        <taxon>Amoebozoa</taxon>
        <taxon>Evosea</taxon>
        <taxon>Archamoebae</taxon>
        <taxon>Mastigamoebida</taxon>
        <taxon>Entamoebidae</taxon>
        <taxon>Entamoeba</taxon>
    </lineage>
</organism>
<dbReference type="InterPro" id="IPR015943">
    <property type="entry name" value="WD40/YVTN_repeat-like_dom_sf"/>
</dbReference>
<evidence type="ECO:0008006" key="3">
    <source>
        <dbReference type="Google" id="ProtNLM"/>
    </source>
</evidence>
<dbReference type="RefSeq" id="XP_001737189.1">
    <property type="nucleotide sequence ID" value="XM_001737137.1"/>
</dbReference>
<dbReference type="OMA" id="DICWELP"/>
<proteinExistence type="predicted"/>
<name>B0EG07_ENTDS</name>
<dbReference type="InterPro" id="IPR036322">
    <property type="entry name" value="WD40_repeat_dom_sf"/>
</dbReference>
<dbReference type="SUPFAM" id="SSF50978">
    <property type="entry name" value="WD40 repeat-like"/>
    <property type="match status" value="1"/>
</dbReference>
<dbReference type="Proteomes" id="UP000008076">
    <property type="component" value="Unassembled WGS sequence"/>
</dbReference>
<dbReference type="eggNOG" id="ENOG502RI6R">
    <property type="taxonomic scope" value="Eukaryota"/>
</dbReference>
<protein>
    <recommendedName>
        <fullName evidence="3">WD repeat-containing protein</fullName>
    </recommendedName>
</protein>
<dbReference type="VEuPathDB" id="AmoebaDB:EDI_061830"/>
<keyword evidence="2" id="KW-1185">Reference proteome</keyword>
<gene>
    <name evidence="1" type="ORF">EDI_061830</name>
</gene>
<accession>B0EG07</accession>
<sequence>MINNQNGMIYFEENDITSVSINKRKDCPLQIGYTTCSDKPTTHVHILNYLSIANSLVPLEIQTNKRNLLPSSDIQFLPFWFKKDSVVCAGETLEVYYLNEKIGDLMPTLVDGFSLYNKSDYPIIGVESFKGKIPQLLSWRLNGELSLWNLGQKNQIMTTKQFEMINDVSTSYEDETSFVVSCNTGIYLYDTRCNSVKKLSDRIGCSVSFSFRDQTKIAIGTETVLHVIDCRMENQKIMEFITKSDMNDLCWFLPQIAIATNSGVVLWNPIKSNSYSECTSESPIFNVDCGIYNKEWCVATTDHSLLLLNVYK</sequence>
<dbReference type="KEGG" id="edi:EDI_061830"/>
<dbReference type="AlphaFoldDB" id="B0EG07"/>
<reference evidence="2" key="1">
    <citation type="submission" date="2007-12" db="EMBL/GenBank/DDBJ databases">
        <title>Annotation of Entamoeba dispar SAW760.</title>
        <authorList>
            <person name="Lorenzi H."/>
            <person name="Inman J."/>
            <person name="Schobel S."/>
            <person name="Amedeo P."/>
            <person name="Caler E."/>
        </authorList>
    </citation>
    <scope>NUCLEOTIDE SEQUENCE [LARGE SCALE GENOMIC DNA]</scope>
    <source>
        <strain evidence="2">ATCC PRA-260 / SAW760</strain>
    </source>
</reference>
<dbReference type="GeneID" id="5882214"/>